<dbReference type="SUPFAM" id="SSF160467">
    <property type="entry name" value="PH0987 N-terminal domain-like"/>
    <property type="match status" value="1"/>
</dbReference>
<dbReference type="Gene3D" id="3.30.1360.40">
    <property type="match status" value="1"/>
</dbReference>
<dbReference type="InterPro" id="IPR003833">
    <property type="entry name" value="CT_C_D"/>
</dbReference>
<dbReference type="RefSeq" id="WP_186911098.1">
    <property type="nucleotide sequence ID" value="NZ_JACOFV010000002.1"/>
</dbReference>
<dbReference type="Gene3D" id="2.40.100.10">
    <property type="entry name" value="Cyclophilin-like"/>
    <property type="match status" value="1"/>
</dbReference>
<sequence>MKNILPQTSVDFYLSGENAAVLYSRSPVDLDCQRRIWAIAQVIISEAVCIDVVPGMNNLTLIFDPELQQGQALLARLKTLWELVEIEQFTPREVQIPVHYGGEYGPDLAAVAVHTGLSEQAVIAAHSQAEYRVYFLGFQPGFAYLGGLPATLATPRRAEPRLEVAAGSVGIGGQQTGIYPVTSPGGWQIIGRTDVRLFDLHRRAPSLLQSGDIVRFVPVDASEQMGDKHA</sequence>
<dbReference type="InterPro" id="IPR010016">
    <property type="entry name" value="PxpB"/>
</dbReference>
<evidence type="ECO:0000259" key="4">
    <source>
        <dbReference type="SMART" id="SM00796"/>
    </source>
</evidence>
<dbReference type="GO" id="GO:0017168">
    <property type="term" value="F:5-oxoprolinase (ATP-hydrolyzing) activity"/>
    <property type="evidence" value="ECO:0007669"/>
    <property type="project" value="UniProtKB-EC"/>
</dbReference>
<dbReference type="EC" id="3.5.2.9" evidence="5"/>
<dbReference type="Pfam" id="PF02682">
    <property type="entry name" value="CT_C_D"/>
    <property type="match status" value="1"/>
</dbReference>
<dbReference type="PANTHER" id="PTHR34698:SF2">
    <property type="entry name" value="5-OXOPROLINASE SUBUNIT B"/>
    <property type="match status" value="1"/>
</dbReference>
<dbReference type="AlphaFoldDB" id="A0A923KP05"/>
<accession>A0A923KP05</accession>
<protein>
    <submittedName>
        <fullName evidence="5">5-oxoprolinase subunit PxpB</fullName>
        <ecNumber evidence="5">3.5.2.9</ecNumber>
    </submittedName>
</protein>
<reference evidence="5" key="1">
    <citation type="submission" date="2020-08" db="EMBL/GenBank/DDBJ databases">
        <title>Novel species isolated from subtropical streams in China.</title>
        <authorList>
            <person name="Lu H."/>
        </authorList>
    </citation>
    <scope>NUCLEOTIDE SEQUENCE</scope>
    <source>
        <strain evidence="5">KACC 12607</strain>
    </source>
</reference>
<dbReference type="NCBIfam" id="TIGR00370">
    <property type="entry name" value="5-oxoprolinase subunit PxpB"/>
    <property type="match status" value="1"/>
</dbReference>
<gene>
    <name evidence="5" type="primary">pxpB</name>
    <name evidence="5" type="ORF">H8K32_03535</name>
</gene>
<dbReference type="SUPFAM" id="SSF50891">
    <property type="entry name" value="Cyclophilin-like"/>
    <property type="match status" value="1"/>
</dbReference>
<dbReference type="Proteomes" id="UP000634011">
    <property type="component" value="Unassembled WGS sequence"/>
</dbReference>
<keyword evidence="1" id="KW-0547">Nucleotide-binding</keyword>
<name>A0A923KP05_9BURK</name>
<dbReference type="GO" id="GO:0005524">
    <property type="term" value="F:ATP binding"/>
    <property type="evidence" value="ECO:0007669"/>
    <property type="project" value="UniProtKB-KW"/>
</dbReference>
<proteinExistence type="predicted"/>
<evidence type="ECO:0000256" key="1">
    <source>
        <dbReference type="ARBA" id="ARBA00022741"/>
    </source>
</evidence>
<keyword evidence="2 5" id="KW-0378">Hydrolase</keyword>
<evidence type="ECO:0000313" key="5">
    <source>
        <dbReference type="EMBL" id="MBC3861161.1"/>
    </source>
</evidence>
<keyword evidence="3" id="KW-0067">ATP-binding</keyword>
<evidence type="ECO:0000256" key="2">
    <source>
        <dbReference type="ARBA" id="ARBA00022801"/>
    </source>
</evidence>
<comment type="caution">
    <text evidence="5">The sequence shown here is derived from an EMBL/GenBank/DDBJ whole genome shotgun (WGS) entry which is preliminary data.</text>
</comment>
<keyword evidence="6" id="KW-1185">Reference proteome</keyword>
<dbReference type="SMART" id="SM00796">
    <property type="entry name" value="AHS1"/>
    <property type="match status" value="1"/>
</dbReference>
<feature type="domain" description="Carboxyltransferase" evidence="4">
    <location>
        <begin position="10"/>
        <end position="208"/>
    </location>
</feature>
<dbReference type="InterPro" id="IPR029000">
    <property type="entry name" value="Cyclophilin-like_dom_sf"/>
</dbReference>
<evidence type="ECO:0000256" key="3">
    <source>
        <dbReference type="ARBA" id="ARBA00022840"/>
    </source>
</evidence>
<evidence type="ECO:0000313" key="6">
    <source>
        <dbReference type="Proteomes" id="UP000634011"/>
    </source>
</evidence>
<dbReference type="EMBL" id="JACOFV010000002">
    <property type="protein sequence ID" value="MBC3861161.1"/>
    <property type="molecule type" value="Genomic_DNA"/>
</dbReference>
<dbReference type="PANTHER" id="PTHR34698">
    <property type="entry name" value="5-OXOPROLINASE SUBUNIT B"/>
    <property type="match status" value="1"/>
</dbReference>
<organism evidence="5 6">
    <name type="scientific">Undibacterium jejuense</name>
    <dbReference type="NCBI Taxonomy" id="1344949"/>
    <lineage>
        <taxon>Bacteria</taxon>
        <taxon>Pseudomonadati</taxon>
        <taxon>Pseudomonadota</taxon>
        <taxon>Betaproteobacteria</taxon>
        <taxon>Burkholderiales</taxon>
        <taxon>Oxalobacteraceae</taxon>
        <taxon>Undibacterium</taxon>
    </lineage>
</organism>